<feature type="binding site" evidence="1">
    <location>
        <position position="342"/>
    </location>
    <ligand>
        <name>Mg(2+)</name>
        <dbReference type="ChEBI" id="CHEBI:18420"/>
        <label>1</label>
        <note>catalytic</note>
    </ligand>
</feature>
<dbReference type="PANTHER" id="PTHR20854:SF4">
    <property type="entry name" value="INOSITOL-1-MONOPHOSPHATASE-RELATED"/>
    <property type="match status" value="1"/>
</dbReference>
<dbReference type="EMBL" id="RBKS01000001">
    <property type="protein sequence ID" value="RKR76696.1"/>
    <property type="molecule type" value="Genomic_DNA"/>
</dbReference>
<accession>A0A495ING2</accession>
<dbReference type="CDD" id="cd01637">
    <property type="entry name" value="IMPase_like"/>
    <property type="match status" value="1"/>
</dbReference>
<feature type="binding site" evidence="1">
    <location>
        <position position="327"/>
    </location>
    <ligand>
        <name>Mg(2+)</name>
        <dbReference type="ChEBI" id="CHEBI:18420"/>
        <label>1</label>
        <note>catalytic</note>
    </ligand>
</feature>
<dbReference type="AlphaFoldDB" id="A0A495ING2"/>
<dbReference type="OrthoDB" id="9758957at2"/>
<keyword evidence="1" id="KW-0460">Magnesium</keyword>
<dbReference type="PROSITE" id="PS51704">
    <property type="entry name" value="GP_PDE"/>
    <property type="match status" value="1"/>
</dbReference>
<dbReference type="Pfam" id="PF03009">
    <property type="entry name" value="GDPD"/>
    <property type="match status" value="1"/>
</dbReference>
<feature type="binding site" evidence="1">
    <location>
        <position position="474"/>
    </location>
    <ligand>
        <name>Mg(2+)</name>
        <dbReference type="ChEBI" id="CHEBI:18420"/>
        <label>1</label>
        <note>catalytic</note>
    </ligand>
</feature>
<dbReference type="CDD" id="cd08556">
    <property type="entry name" value="GDPD"/>
    <property type="match status" value="1"/>
</dbReference>
<keyword evidence="4" id="KW-1185">Reference proteome</keyword>
<evidence type="ECO:0000256" key="1">
    <source>
        <dbReference type="PIRSR" id="PIRSR600760-2"/>
    </source>
</evidence>
<evidence type="ECO:0000313" key="4">
    <source>
        <dbReference type="Proteomes" id="UP000280008"/>
    </source>
</evidence>
<comment type="cofactor">
    <cofactor evidence="1">
        <name>Mg(2+)</name>
        <dbReference type="ChEBI" id="CHEBI:18420"/>
    </cofactor>
</comment>
<dbReference type="GO" id="GO:0046872">
    <property type="term" value="F:metal ion binding"/>
    <property type="evidence" value="ECO:0007669"/>
    <property type="project" value="UniProtKB-KW"/>
</dbReference>
<dbReference type="PRINTS" id="PR00377">
    <property type="entry name" value="IMPHPHTASES"/>
</dbReference>
<dbReference type="Pfam" id="PF00459">
    <property type="entry name" value="Inositol_P"/>
    <property type="match status" value="1"/>
</dbReference>
<name>A0A495ING2_9MICO</name>
<dbReference type="GO" id="GO:0006629">
    <property type="term" value="P:lipid metabolic process"/>
    <property type="evidence" value="ECO:0007669"/>
    <property type="project" value="InterPro"/>
</dbReference>
<dbReference type="GO" id="GO:0008081">
    <property type="term" value="F:phosphoric diester hydrolase activity"/>
    <property type="evidence" value="ECO:0007669"/>
    <property type="project" value="InterPro"/>
</dbReference>
<dbReference type="RefSeq" id="WP_121371639.1">
    <property type="nucleotide sequence ID" value="NZ_RBKS01000001.1"/>
</dbReference>
<dbReference type="InterPro" id="IPR000760">
    <property type="entry name" value="Inositol_monophosphatase-like"/>
</dbReference>
<feature type="domain" description="GP-PDE" evidence="2">
    <location>
        <begin position="12"/>
        <end position="242"/>
    </location>
</feature>
<reference evidence="3 4" key="1">
    <citation type="submission" date="2018-10" db="EMBL/GenBank/DDBJ databases">
        <title>Sequencing the genomes of 1000 actinobacteria strains.</title>
        <authorList>
            <person name="Klenk H.-P."/>
        </authorList>
    </citation>
    <scope>NUCLEOTIDE SEQUENCE [LARGE SCALE GENOMIC DNA]</scope>
    <source>
        <strain evidence="3 4">DSM 17894</strain>
    </source>
</reference>
<dbReference type="GO" id="GO:0006020">
    <property type="term" value="P:inositol metabolic process"/>
    <property type="evidence" value="ECO:0007669"/>
    <property type="project" value="TreeGrafter"/>
</dbReference>
<sequence>MTAPTEARRATTALAAHRGDSSRFRENTVAAIESALEAGAPTIEIDVRTTQDSEVILLHDATLERLWGLDSRIADLTWPEVCELGGGDLRIPRLADVLPLFEGSPSTLLIDMDSTGPALAAQAVVAACAAAARERGASPANVAWCGLLDAMRLIREADADAAIWMPWADSEPPTAADLEGLAPSVVNLPHLVVGPALVDAVHALGARVSCWTVDDVVQARHLQAIGVDSITTNRLQDLRDALGDGALATGTPAAEAAESPADSRRRARLVASALGSWAIEYVRTHPVGDVATKKNPADHVTEIDRAIERGVRAVIGAQFPEHSFVGEEYGGSADGGPCWYLDPVDGTANLANGVPWTSFSLALVEGGVPVVAVVADPWRGVVVEAQAGEGAWVGSRRLLLPEADWDRSVDPLRGAIVSTELAGHRPWHGMLDLVDALADRFCTTRIMGSGTLTLAGVALGHGAGAVIGSFGAVDHLAAALIVREAGGVVLDENGRDTLFPSWGGILAARDRRTAEALFALWRNGIACDASRG</sequence>
<dbReference type="SUPFAM" id="SSF51695">
    <property type="entry name" value="PLC-like phosphodiesterases"/>
    <property type="match status" value="1"/>
</dbReference>
<protein>
    <submittedName>
        <fullName evidence="3">Myo-inositol-1(Or 4)-monophosphatase/deoxyribonuclease-2</fullName>
    </submittedName>
</protein>
<keyword evidence="1" id="KW-0479">Metal-binding</keyword>
<dbReference type="Gene3D" id="3.30.540.10">
    <property type="entry name" value="Fructose-1,6-Bisphosphatase, subunit A, domain 1"/>
    <property type="match status" value="1"/>
</dbReference>
<gene>
    <name evidence="3" type="ORF">C8E83_3873</name>
</gene>
<dbReference type="GO" id="GO:0007165">
    <property type="term" value="P:signal transduction"/>
    <property type="evidence" value="ECO:0007669"/>
    <property type="project" value="TreeGrafter"/>
</dbReference>
<dbReference type="Gene3D" id="3.20.20.190">
    <property type="entry name" value="Phosphatidylinositol (PI) phosphodiesterase"/>
    <property type="match status" value="1"/>
</dbReference>
<dbReference type="InterPro" id="IPR030395">
    <property type="entry name" value="GP_PDE_dom"/>
</dbReference>
<organism evidence="3 4">
    <name type="scientific">Frondihabitans australicus</name>
    <dbReference type="NCBI Taxonomy" id="386892"/>
    <lineage>
        <taxon>Bacteria</taxon>
        <taxon>Bacillati</taxon>
        <taxon>Actinomycetota</taxon>
        <taxon>Actinomycetes</taxon>
        <taxon>Micrococcales</taxon>
        <taxon>Microbacteriaceae</taxon>
        <taxon>Frondihabitans</taxon>
    </lineage>
</organism>
<dbReference type="GO" id="GO:0008934">
    <property type="term" value="F:inositol monophosphate 1-phosphatase activity"/>
    <property type="evidence" value="ECO:0007669"/>
    <property type="project" value="TreeGrafter"/>
</dbReference>
<feature type="binding site" evidence="1">
    <location>
        <position position="345"/>
    </location>
    <ligand>
        <name>Mg(2+)</name>
        <dbReference type="ChEBI" id="CHEBI:18420"/>
        <label>1</label>
        <note>catalytic</note>
    </ligand>
</feature>
<dbReference type="SUPFAM" id="SSF56655">
    <property type="entry name" value="Carbohydrate phosphatase"/>
    <property type="match status" value="1"/>
</dbReference>
<dbReference type="InterPro" id="IPR017946">
    <property type="entry name" value="PLC-like_Pdiesterase_TIM-brl"/>
</dbReference>
<dbReference type="Gene3D" id="3.40.190.80">
    <property type="match status" value="1"/>
</dbReference>
<evidence type="ECO:0000259" key="2">
    <source>
        <dbReference type="PROSITE" id="PS51704"/>
    </source>
</evidence>
<evidence type="ECO:0000313" key="3">
    <source>
        <dbReference type="EMBL" id="RKR76696.1"/>
    </source>
</evidence>
<proteinExistence type="predicted"/>
<dbReference type="Proteomes" id="UP000280008">
    <property type="component" value="Unassembled WGS sequence"/>
</dbReference>
<comment type="caution">
    <text evidence="3">The sequence shown here is derived from an EMBL/GenBank/DDBJ whole genome shotgun (WGS) entry which is preliminary data.</text>
</comment>
<dbReference type="PANTHER" id="PTHR20854">
    <property type="entry name" value="INOSITOL MONOPHOSPHATASE"/>
    <property type="match status" value="1"/>
</dbReference>